<keyword evidence="2" id="KW-1185">Reference proteome</keyword>
<dbReference type="InterPro" id="IPR052463">
    <property type="entry name" value="O-linked_mannose_GnT"/>
</dbReference>
<dbReference type="InterPro" id="IPR036397">
    <property type="entry name" value="RNaseH_sf"/>
</dbReference>
<reference evidence="1 2" key="1">
    <citation type="journal article" date="2022" name="Allergy">
        <title>Genome assembly and annotation of Periplaneta americana reveal a comprehensive cockroach allergen profile.</title>
        <authorList>
            <person name="Wang L."/>
            <person name="Xiong Q."/>
            <person name="Saelim N."/>
            <person name="Wang L."/>
            <person name="Nong W."/>
            <person name="Wan A.T."/>
            <person name="Shi M."/>
            <person name="Liu X."/>
            <person name="Cao Q."/>
            <person name="Hui J.H.L."/>
            <person name="Sookrung N."/>
            <person name="Leung T.F."/>
            <person name="Tungtrongchitr A."/>
            <person name="Tsui S.K.W."/>
        </authorList>
    </citation>
    <scope>NUCLEOTIDE SEQUENCE [LARGE SCALE GENOMIC DNA]</scope>
    <source>
        <strain evidence="1">PWHHKU_190912</strain>
    </source>
</reference>
<dbReference type="EMBL" id="JAJSOF020000009">
    <property type="protein sequence ID" value="KAJ4445887.1"/>
    <property type="molecule type" value="Genomic_DNA"/>
</dbReference>
<dbReference type="PANTHER" id="PTHR46396:SF1">
    <property type="entry name" value="PROTEIN O-LINKED-MANNOSE BETA-1,2-N-ACETYLGLUCOSAMINYLTRANSFERASE 1"/>
    <property type="match status" value="1"/>
</dbReference>
<evidence type="ECO:0000313" key="2">
    <source>
        <dbReference type="Proteomes" id="UP001148838"/>
    </source>
</evidence>
<evidence type="ECO:0000313" key="1">
    <source>
        <dbReference type="EMBL" id="KAJ4445887.1"/>
    </source>
</evidence>
<proteinExistence type="predicted"/>
<accession>A0ABQ8THK1</accession>
<comment type="caution">
    <text evidence="1">The sequence shown here is derived from an EMBL/GenBank/DDBJ whole genome shotgun (WGS) entry which is preliminary data.</text>
</comment>
<sequence length="275" mass="31622">MRWAGHVARMGESRNAYRVLVGRPEGKRPLGRPRRRWEGNIKMDLREVRYDDREWINLAQDRDQCEGGNEPPVSFKASKFSLSSDDSRVRVWRPRGARLNPTFAVARHTAPTAGVLVWGAITYDSRSTLVVIRGTITAQRYVQDILRPHVLPLMARFPRGLFQQDNARPHTARGEIIIMFIKMEEPKDFVTWLQVAKCFKIWDLDARGFHKSMWRMHMKGSEMLVIGVPNSEYAPRRAKTDQLAAGLTATCRSRGGRSSNQNGDIVWLARYSWFA</sequence>
<dbReference type="Gene3D" id="3.30.420.10">
    <property type="entry name" value="Ribonuclease H-like superfamily/Ribonuclease H"/>
    <property type="match status" value="1"/>
</dbReference>
<dbReference type="Proteomes" id="UP001148838">
    <property type="component" value="Unassembled WGS sequence"/>
</dbReference>
<dbReference type="PANTHER" id="PTHR46396">
    <property type="entry name" value="PROTEIN O-LINKED-MANNOSE BETA-1,2-N-ACETYLGLUCOSAMINYLTRANSFERASE 1"/>
    <property type="match status" value="1"/>
</dbReference>
<name>A0ABQ8THK1_PERAM</name>
<organism evidence="1 2">
    <name type="scientific">Periplaneta americana</name>
    <name type="common">American cockroach</name>
    <name type="synonym">Blatta americana</name>
    <dbReference type="NCBI Taxonomy" id="6978"/>
    <lineage>
        <taxon>Eukaryota</taxon>
        <taxon>Metazoa</taxon>
        <taxon>Ecdysozoa</taxon>
        <taxon>Arthropoda</taxon>
        <taxon>Hexapoda</taxon>
        <taxon>Insecta</taxon>
        <taxon>Pterygota</taxon>
        <taxon>Neoptera</taxon>
        <taxon>Polyneoptera</taxon>
        <taxon>Dictyoptera</taxon>
        <taxon>Blattodea</taxon>
        <taxon>Blattoidea</taxon>
        <taxon>Blattidae</taxon>
        <taxon>Blattinae</taxon>
        <taxon>Periplaneta</taxon>
    </lineage>
</organism>
<protein>
    <submittedName>
        <fullName evidence="1">Uncharacterized protein</fullName>
    </submittedName>
</protein>
<gene>
    <name evidence="1" type="ORF">ANN_12573</name>
</gene>